<accession>A0ABT4TNT9</accession>
<dbReference type="InterPro" id="IPR043519">
    <property type="entry name" value="NT_sf"/>
</dbReference>
<reference evidence="1" key="1">
    <citation type="submission" date="2023-01" db="EMBL/GenBank/DDBJ databases">
        <title>Draft genome sequence of Nocardiopsis sp. LSu2-4 isolated from halophytes.</title>
        <authorList>
            <person name="Duangmal K."/>
            <person name="Chantavorakit T."/>
        </authorList>
    </citation>
    <scope>NUCLEOTIDE SEQUENCE</scope>
    <source>
        <strain evidence="1">LSu2-4</strain>
    </source>
</reference>
<proteinExistence type="predicted"/>
<evidence type="ECO:0000313" key="2">
    <source>
        <dbReference type="Proteomes" id="UP001165685"/>
    </source>
</evidence>
<dbReference type="EMBL" id="JAQFWP010000033">
    <property type="protein sequence ID" value="MDA2806353.1"/>
    <property type="molecule type" value="Genomic_DNA"/>
</dbReference>
<comment type="caution">
    <text evidence="1">The sequence shown here is derived from an EMBL/GenBank/DDBJ whole genome shotgun (WGS) entry which is preliminary data.</text>
</comment>
<gene>
    <name evidence="1" type="ORF">O4U47_17710</name>
</gene>
<sequence>MTRQHALLHSHPLFVDLARLGLPADDYIIAGSGPLLARGIRTDITDLDVVVRGRAWDIARMLGPVVTAPWEGVQRVVLHGGRLDVLNGWFPSMWDLDEFIETREYIDGLPFAPLDRVLRWKRRLGRAKDIADINALMEYFDPEVGTVARAPVPAEGPSAP</sequence>
<dbReference type="RefSeq" id="WP_270678995.1">
    <property type="nucleotide sequence ID" value="NZ_JAQFWP010000033.1"/>
</dbReference>
<protein>
    <recommendedName>
        <fullName evidence="3">Nucleotidyltransferase family protein</fullName>
    </recommendedName>
</protein>
<dbReference type="SUPFAM" id="SSF81301">
    <property type="entry name" value="Nucleotidyltransferase"/>
    <property type="match status" value="1"/>
</dbReference>
<dbReference type="Proteomes" id="UP001165685">
    <property type="component" value="Unassembled WGS sequence"/>
</dbReference>
<name>A0ABT4TNT9_9ACTN</name>
<organism evidence="1 2">
    <name type="scientific">Nocardiopsis suaedae</name>
    <dbReference type="NCBI Taxonomy" id="3018444"/>
    <lineage>
        <taxon>Bacteria</taxon>
        <taxon>Bacillati</taxon>
        <taxon>Actinomycetota</taxon>
        <taxon>Actinomycetes</taxon>
        <taxon>Streptosporangiales</taxon>
        <taxon>Nocardiopsidaceae</taxon>
        <taxon>Nocardiopsis</taxon>
    </lineage>
</organism>
<keyword evidence="2" id="KW-1185">Reference proteome</keyword>
<evidence type="ECO:0008006" key="3">
    <source>
        <dbReference type="Google" id="ProtNLM"/>
    </source>
</evidence>
<evidence type="ECO:0000313" key="1">
    <source>
        <dbReference type="EMBL" id="MDA2806353.1"/>
    </source>
</evidence>